<dbReference type="Gene3D" id="6.10.140.1330">
    <property type="match status" value="1"/>
</dbReference>
<feature type="domain" description="Cation/H+ exchanger transmembrane" evidence="13">
    <location>
        <begin position="11"/>
        <end position="406"/>
    </location>
</feature>
<dbReference type="GO" id="GO:0051453">
    <property type="term" value="P:regulation of intracellular pH"/>
    <property type="evidence" value="ECO:0007669"/>
    <property type="project" value="TreeGrafter"/>
</dbReference>
<comment type="caution">
    <text evidence="14">The sequence shown here is derived from an EMBL/GenBank/DDBJ whole genome shotgun (WGS) entry which is preliminary data.</text>
</comment>
<feature type="transmembrane region" description="Helical" evidence="12">
    <location>
        <begin position="170"/>
        <end position="188"/>
    </location>
</feature>
<keyword evidence="4" id="KW-0050">Antiport</keyword>
<feature type="transmembrane region" description="Helical" evidence="12">
    <location>
        <begin position="70"/>
        <end position="89"/>
    </location>
</feature>
<keyword evidence="10 12" id="KW-0472">Membrane</keyword>
<evidence type="ECO:0000256" key="6">
    <source>
        <dbReference type="ARBA" id="ARBA00022692"/>
    </source>
</evidence>
<dbReference type="GO" id="GO:0005886">
    <property type="term" value="C:plasma membrane"/>
    <property type="evidence" value="ECO:0007669"/>
    <property type="project" value="UniProtKB-SubCell"/>
</dbReference>
<dbReference type="OrthoDB" id="9774146at2"/>
<feature type="transmembrane region" description="Helical" evidence="12">
    <location>
        <begin position="126"/>
        <end position="149"/>
    </location>
</feature>
<keyword evidence="11" id="KW-0739">Sodium transport</keyword>
<reference evidence="14 15" key="1">
    <citation type="submission" date="2015-02" db="EMBL/GenBank/DDBJ databases">
        <title>Draft genome sequence of Pseudomonas stutzeri NT0128 isolated from wheat (Triticum turgidum) rhizosphere.</title>
        <authorList>
            <person name="Tovi N."/>
            <person name="Frenk S."/>
            <person name="Hadar Y."/>
            <person name="Minz D."/>
        </authorList>
    </citation>
    <scope>NUCLEOTIDE SEQUENCE [LARGE SCALE GENOMIC DNA]</scope>
    <source>
        <strain evidence="14 15">NT0128</strain>
    </source>
</reference>
<evidence type="ECO:0000256" key="1">
    <source>
        <dbReference type="ARBA" id="ARBA00004651"/>
    </source>
</evidence>
<keyword evidence="8" id="KW-0915">Sodium</keyword>
<evidence type="ECO:0000256" key="9">
    <source>
        <dbReference type="ARBA" id="ARBA00023065"/>
    </source>
</evidence>
<evidence type="ECO:0000256" key="5">
    <source>
        <dbReference type="ARBA" id="ARBA00022475"/>
    </source>
</evidence>
<feature type="transmembrane region" description="Helical" evidence="12">
    <location>
        <begin position="200"/>
        <end position="223"/>
    </location>
</feature>
<feature type="transmembrane region" description="Helical" evidence="12">
    <location>
        <begin position="230"/>
        <end position="247"/>
    </location>
</feature>
<accession>A0A0D9AFD7</accession>
<feature type="transmembrane region" description="Helical" evidence="12">
    <location>
        <begin position="355"/>
        <end position="375"/>
    </location>
</feature>
<dbReference type="InterPro" id="IPR006153">
    <property type="entry name" value="Cation/H_exchanger_TM"/>
</dbReference>
<evidence type="ECO:0000259" key="13">
    <source>
        <dbReference type="Pfam" id="PF00999"/>
    </source>
</evidence>
<dbReference type="PANTHER" id="PTHR10110">
    <property type="entry name" value="SODIUM/HYDROGEN EXCHANGER"/>
    <property type="match status" value="1"/>
</dbReference>
<dbReference type="EMBL" id="JYHV01000037">
    <property type="protein sequence ID" value="KJH79464.1"/>
    <property type="molecule type" value="Genomic_DNA"/>
</dbReference>
<sequence>MLELSAIFISLTALLAYVNYRFIGLPPTIGVMATALLFSVLLHGLALLGLPSIEQQIETLVGRIDFNHLLMDGMLSFLLFAGALHINLADLRARRWAIGLLATVGVLFSTAVIGFGTWYILDLFELQPPLIYCLLFGALISPTDPIAVLGIMRSAGAPKALETTIVGESLFNDGVAVVVFTVLLGVLARGEAPGAGEAVWLFFEEAGGGILLGALLGALTFALLKSIDQYQVEVLLTLALVLGGYTLATHLHVSGPIAMVVAGLIIGNQGRRHAMSDHTRENLDNFWELLDEILNAVLFVLIGMELVLLPFSAQYLLIALCVTLLILGTRLAAVGPPALLLRRMGRALPNGTVRILTWGGLRGGISVALVLALPASEERNLLLNITYLVVLFSILVQGLSIGRLVRNICIGTAATVADR</sequence>
<evidence type="ECO:0000256" key="4">
    <source>
        <dbReference type="ARBA" id="ARBA00022449"/>
    </source>
</evidence>
<protein>
    <submittedName>
        <fullName evidence="14">Sodium:proton antiporter</fullName>
    </submittedName>
</protein>
<dbReference type="Proteomes" id="UP000032487">
    <property type="component" value="Unassembled WGS sequence"/>
</dbReference>
<comment type="similarity">
    <text evidence="2">Belongs to the monovalent cation:proton antiporter 1 (CPA1) transporter (TC 2.A.36) family.</text>
</comment>
<comment type="subcellular location">
    <subcellularLocation>
        <location evidence="1">Cell membrane</location>
        <topology evidence="1">Multi-pass membrane protein</topology>
    </subcellularLocation>
</comment>
<gene>
    <name evidence="14" type="ORF">UF78_20070</name>
</gene>
<evidence type="ECO:0000313" key="14">
    <source>
        <dbReference type="EMBL" id="KJH79464.1"/>
    </source>
</evidence>
<dbReference type="GO" id="GO:0098719">
    <property type="term" value="P:sodium ion import across plasma membrane"/>
    <property type="evidence" value="ECO:0007669"/>
    <property type="project" value="TreeGrafter"/>
</dbReference>
<dbReference type="AlphaFoldDB" id="A0A0D9AFD7"/>
<keyword evidence="5" id="KW-1003">Cell membrane</keyword>
<dbReference type="GO" id="GO:0015385">
    <property type="term" value="F:sodium:proton antiporter activity"/>
    <property type="evidence" value="ECO:0007669"/>
    <property type="project" value="InterPro"/>
</dbReference>
<evidence type="ECO:0000256" key="8">
    <source>
        <dbReference type="ARBA" id="ARBA00023053"/>
    </source>
</evidence>
<dbReference type="Pfam" id="PF00999">
    <property type="entry name" value="Na_H_Exchanger"/>
    <property type="match status" value="1"/>
</dbReference>
<evidence type="ECO:0000256" key="11">
    <source>
        <dbReference type="ARBA" id="ARBA00023201"/>
    </source>
</evidence>
<dbReference type="PANTHER" id="PTHR10110:SF195">
    <property type="entry name" value="NA(+)_H(+) ANTIPORTER NHAS2"/>
    <property type="match status" value="1"/>
</dbReference>
<evidence type="ECO:0000256" key="2">
    <source>
        <dbReference type="ARBA" id="ARBA00007367"/>
    </source>
</evidence>
<keyword evidence="7 12" id="KW-1133">Transmembrane helix</keyword>
<name>A0A0D9AFD7_STUST</name>
<keyword evidence="6 12" id="KW-0812">Transmembrane</keyword>
<evidence type="ECO:0000256" key="3">
    <source>
        <dbReference type="ARBA" id="ARBA00022448"/>
    </source>
</evidence>
<feature type="transmembrane region" description="Helical" evidence="12">
    <location>
        <begin position="6"/>
        <end position="23"/>
    </location>
</feature>
<evidence type="ECO:0000256" key="10">
    <source>
        <dbReference type="ARBA" id="ARBA00023136"/>
    </source>
</evidence>
<proteinExistence type="inferred from homology"/>
<evidence type="ECO:0000256" key="12">
    <source>
        <dbReference type="SAM" id="Phobius"/>
    </source>
</evidence>
<feature type="transmembrane region" description="Helical" evidence="12">
    <location>
        <begin position="315"/>
        <end position="334"/>
    </location>
</feature>
<dbReference type="PATRIC" id="fig|316.101.peg.2858"/>
<feature type="transmembrane region" description="Helical" evidence="12">
    <location>
        <begin position="30"/>
        <end position="50"/>
    </location>
</feature>
<keyword evidence="9" id="KW-0406">Ion transport</keyword>
<organism evidence="14 15">
    <name type="scientific">Stutzerimonas stutzeri</name>
    <name type="common">Pseudomonas stutzeri</name>
    <dbReference type="NCBI Taxonomy" id="316"/>
    <lineage>
        <taxon>Bacteria</taxon>
        <taxon>Pseudomonadati</taxon>
        <taxon>Pseudomonadota</taxon>
        <taxon>Gammaproteobacteria</taxon>
        <taxon>Pseudomonadales</taxon>
        <taxon>Pseudomonadaceae</taxon>
        <taxon>Stutzerimonas</taxon>
    </lineage>
</organism>
<feature type="transmembrane region" description="Helical" evidence="12">
    <location>
        <begin position="96"/>
        <end position="120"/>
    </location>
</feature>
<evidence type="ECO:0000313" key="15">
    <source>
        <dbReference type="Proteomes" id="UP000032487"/>
    </source>
</evidence>
<keyword evidence="3" id="KW-0813">Transport</keyword>
<feature type="transmembrane region" description="Helical" evidence="12">
    <location>
        <begin position="381"/>
        <end position="401"/>
    </location>
</feature>
<dbReference type="GO" id="GO:0015386">
    <property type="term" value="F:potassium:proton antiporter activity"/>
    <property type="evidence" value="ECO:0007669"/>
    <property type="project" value="TreeGrafter"/>
</dbReference>
<dbReference type="InterPro" id="IPR018422">
    <property type="entry name" value="Cation/H_exchanger_CPA1"/>
</dbReference>
<evidence type="ECO:0000256" key="7">
    <source>
        <dbReference type="ARBA" id="ARBA00022989"/>
    </source>
</evidence>
<dbReference type="RefSeq" id="WP_045163974.1">
    <property type="nucleotide sequence ID" value="NZ_JYHV01000037.1"/>
</dbReference>